<dbReference type="GO" id="GO:0015074">
    <property type="term" value="P:DNA integration"/>
    <property type="evidence" value="ECO:0007669"/>
    <property type="project" value="InterPro"/>
</dbReference>
<keyword evidence="6" id="KW-1185">Reference proteome</keyword>
<dbReference type="OrthoDB" id="1094492at2"/>
<dbReference type="InterPro" id="IPR011010">
    <property type="entry name" value="DNA_brk_join_enz"/>
</dbReference>
<gene>
    <name evidence="5" type="ORF">GJJ30_18885</name>
</gene>
<name>A0A7K0ENJ4_9BACT</name>
<keyword evidence="2" id="KW-0238">DNA-binding</keyword>
<keyword evidence="3" id="KW-0233">DNA recombination</keyword>
<dbReference type="Gene3D" id="1.10.443.10">
    <property type="entry name" value="Intergrase catalytic core"/>
    <property type="match status" value="1"/>
</dbReference>
<dbReference type="Proteomes" id="UP000441754">
    <property type="component" value="Unassembled WGS sequence"/>
</dbReference>
<evidence type="ECO:0000256" key="2">
    <source>
        <dbReference type="ARBA" id="ARBA00023125"/>
    </source>
</evidence>
<dbReference type="PANTHER" id="PTHR30349:SF64">
    <property type="entry name" value="PROPHAGE INTEGRASE INTD-RELATED"/>
    <property type="match status" value="1"/>
</dbReference>
<sequence>MARTTAHKEGKATVKVIYRTTKTLKDGSHPFWLRITKDRKSTYIATGLTLHPKNWNEKYSNYKEAIRKNLPDGYRDKLIDKLVEWETKYTKAANDLAESDEQHNTRTVASKAIEGRKKARSLSLLKYMDELIVSFTMARQLGNARVYRNVRNQLSTFLQNEDVPFSQVTVKLCKDFEQWQRSRGNSDTYISVLFRTLRAVINKAIAEGVAKPEHYPFARNVAEKYKFSVGQFDTSTEKRAISRDEIRRIEAFEPMARHTGKWATIKNAAEIERLRRAKHVFLFSFYCGGINFVDLAQLRWSNFDSDEKGCTRLRYIRQKTGGKFNIRLVAPALEILNHYRLSTPAPKEYVFDILQASTHKTPAQTKNRLDKILSQVNADLKAIAASVGIETPLTTYVARHSFATSLKNSGTHTAVISQAMGHKTEAVTAIYLDSFASEIVDSAYDALL</sequence>
<comment type="similarity">
    <text evidence="1">Belongs to the 'phage' integrase family.</text>
</comment>
<feature type="domain" description="Tyr recombinase" evidence="4">
    <location>
        <begin position="236"/>
        <end position="445"/>
    </location>
</feature>
<dbReference type="InterPro" id="IPR035386">
    <property type="entry name" value="Arm-DNA-bind_5"/>
</dbReference>
<evidence type="ECO:0000256" key="3">
    <source>
        <dbReference type="ARBA" id="ARBA00023172"/>
    </source>
</evidence>
<evidence type="ECO:0000259" key="4">
    <source>
        <dbReference type="PROSITE" id="PS51898"/>
    </source>
</evidence>
<proteinExistence type="inferred from homology"/>
<organism evidence="5 6">
    <name type="scientific">Larkinella terrae</name>
    <dbReference type="NCBI Taxonomy" id="2025311"/>
    <lineage>
        <taxon>Bacteria</taxon>
        <taxon>Pseudomonadati</taxon>
        <taxon>Bacteroidota</taxon>
        <taxon>Cytophagia</taxon>
        <taxon>Cytophagales</taxon>
        <taxon>Spirosomataceae</taxon>
        <taxon>Larkinella</taxon>
    </lineage>
</organism>
<dbReference type="Pfam" id="PF00589">
    <property type="entry name" value="Phage_integrase"/>
    <property type="match status" value="1"/>
</dbReference>
<dbReference type="GO" id="GO:0006310">
    <property type="term" value="P:DNA recombination"/>
    <property type="evidence" value="ECO:0007669"/>
    <property type="project" value="UniProtKB-KW"/>
</dbReference>
<dbReference type="InterPro" id="IPR010998">
    <property type="entry name" value="Integrase_recombinase_N"/>
</dbReference>
<dbReference type="SUPFAM" id="SSF56349">
    <property type="entry name" value="DNA breaking-rejoining enzymes"/>
    <property type="match status" value="1"/>
</dbReference>
<dbReference type="PANTHER" id="PTHR30349">
    <property type="entry name" value="PHAGE INTEGRASE-RELATED"/>
    <property type="match status" value="1"/>
</dbReference>
<comment type="caution">
    <text evidence="5">The sequence shown here is derived from an EMBL/GenBank/DDBJ whole genome shotgun (WGS) entry which is preliminary data.</text>
</comment>
<dbReference type="InterPro" id="IPR013762">
    <property type="entry name" value="Integrase-like_cat_sf"/>
</dbReference>
<dbReference type="InterPro" id="IPR050090">
    <property type="entry name" value="Tyrosine_recombinase_XerCD"/>
</dbReference>
<protein>
    <submittedName>
        <fullName evidence="5">Tyrosine-type recombinase/integrase</fullName>
    </submittedName>
</protein>
<dbReference type="AlphaFoldDB" id="A0A7K0ENJ4"/>
<evidence type="ECO:0000256" key="1">
    <source>
        <dbReference type="ARBA" id="ARBA00008857"/>
    </source>
</evidence>
<dbReference type="GO" id="GO:0003677">
    <property type="term" value="F:DNA binding"/>
    <property type="evidence" value="ECO:0007669"/>
    <property type="project" value="UniProtKB-KW"/>
</dbReference>
<dbReference type="PROSITE" id="PS51898">
    <property type="entry name" value="TYR_RECOMBINASE"/>
    <property type="match status" value="1"/>
</dbReference>
<dbReference type="RefSeq" id="WP_154176747.1">
    <property type="nucleotide sequence ID" value="NZ_WJXZ01000012.1"/>
</dbReference>
<accession>A0A7K0ENJ4</accession>
<dbReference type="Pfam" id="PF17293">
    <property type="entry name" value="Arm-DNA-bind_5"/>
    <property type="match status" value="1"/>
</dbReference>
<dbReference type="Pfam" id="PF13102">
    <property type="entry name" value="Phage_int_SAM_5"/>
    <property type="match status" value="1"/>
</dbReference>
<dbReference type="EMBL" id="WJXZ01000012">
    <property type="protein sequence ID" value="MRS63374.1"/>
    <property type="molecule type" value="Genomic_DNA"/>
</dbReference>
<reference evidence="5 6" key="1">
    <citation type="journal article" date="2018" name="Antonie Van Leeuwenhoek">
        <title>Larkinella terrae sp. nov., isolated from soil on Jeju Island, South Korea.</title>
        <authorList>
            <person name="Ten L.N."/>
            <person name="Jeon J."/>
            <person name="Park S.J."/>
            <person name="Park S."/>
            <person name="Lee S.Y."/>
            <person name="Kim M.K."/>
            <person name="Jung H.Y."/>
        </authorList>
    </citation>
    <scope>NUCLEOTIDE SEQUENCE [LARGE SCALE GENOMIC DNA]</scope>
    <source>
        <strain evidence="5 6">KCTC 52001</strain>
    </source>
</reference>
<dbReference type="InterPro" id="IPR025269">
    <property type="entry name" value="SAM-like_dom"/>
</dbReference>
<evidence type="ECO:0000313" key="6">
    <source>
        <dbReference type="Proteomes" id="UP000441754"/>
    </source>
</evidence>
<dbReference type="Gene3D" id="1.10.150.130">
    <property type="match status" value="1"/>
</dbReference>
<dbReference type="CDD" id="cd01185">
    <property type="entry name" value="INTN1_C_like"/>
    <property type="match status" value="1"/>
</dbReference>
<dbReference type="InterPro" id="IPR002104">
    <property type="entry name" value="Integrase_catalytic"/>
</dbReference>
<evidence type="ECO:0000313" key="5">
    <source>
        <dbReference type="EMBL" id="MRS63374.1"/>
    </source>
</evidence>